<dbReference type="AlphaFoldDB" id="A0A6A6E171"/>
<evidence type="ECO:0000313" key="2">
    <source>
        <dbReference type="EMBL" id="KAF2184238.1"/>
    </source>
</evidence>
<keyword evidence="3" id="KW-1185">Reference proteome</keyword>
<proteinExistence type="predicted"/>
<reference evidence="2" key="1">
    <citation type="journal article" date="2020" name="Stud. Mycol.">
        <title>101 Dothideomycetes genomes: a test case for predicting lifestyles and emergence of pathogens.</title>
        <authorList>
            <person name="Haridas S."/>
            <person name="Albert R."/>
            <person name="Binder M."/>
            <person name="Bloem J."/>
            <person name="Labutti K."/>
            <person name="Salamov A."/>
            <person name="Andreopoulos B."/>
            <person name="Baker S."/>
            <person name="Barry K."/>
            <person name="Bills G."/>
            <person name="Bluhm B."/>
            <person name="Cannon C."/>
            <person name="Castanera R."/>
            <person name="Culley D."/>
            <person name="Daum C."/>
            <person name="Ezra D."/>
            <person name="Gonzalez J."/>
            <person name="Henrissat B."/>
            <person name="Kuo A."/>
            <person name="Liang C."/>
            <person name="Lipzen A."/>
            <person name="Lutzoni F."/>
            <person name="Magnuson J."/>
            <person name="Mondo S."/>
            <person name="Nolan M."/>
            <person name="Ohm R."/>
            <person name="Pangilinan J."/>
            <person name="Park H.-J."/>
            <person name="Ramirez L."/>
            <person name="Alfaro M."/>
            <person name="Sun H."/>
            <person name="Tritt A."/>
            <person name="Yoshinaga Y."/>
            <person name="Zwiers L.-H."/>
            <person name="Turgeon B."/>
            <person name="Goodwin S."/>
            <person name="Spatafora J."/>
            <person name="Crous P."/>
            <person name="Grigoriev I."/>
        </authorList>
    </citation>
    <scope>NUCLEOTIDE SEQUENCE</scope>
    <source>
        <strain evidence="2">CBS 207.26</strain>
    </source>
</reference>
<dbReference type="Proteomes" id="UP000800200">
    <property type="component" value="Unassembled WGS sequence"/>
</dbReference>
<evidence type="ECO:0000256" key="1">
    <source>
        <dbReference type="SAM" id="MobiDB-lite"/>
    </source>
</evidence>
<feature type="compositionally biased region" description="Polar residues" evidence="1">
    <location>
        <begin position="126"/>
        <end position="140"/>
    </location>
</feature>
<evidence type="ECO:0000313" key="3">
    <source>
        <dbReference type="Proteomes" id="UP000800200"/>
    </source>
</evidence>
<dbReference type="EMBL" id="ML994638">
    <property type="protein sequence ID" value="KAF2184238.1"/>
    <property type="molecule type" value="Genomic_DNA"/>
</dbReference>
<feature type="region of interest" description="Disordered" evidence="1">
    <location>
        <begin position="118"/>
        <end position="140"/>
    </location>
</feature>
<gene>
    <name evidence="2" type="ORF">K469DRAFT_708961</name>
</gene>
<protein>
    <submittedName>
        <fullName evidence="2">Uncharacterized protein</fullName>
    </submittedName>
</protein>
<accession>A0A6A6E171</accession>
<name>A0A6A6E171_9PEZI</name>
<sequence>MNVLSTCPDDTCRIESILNVGSADRPETGSSRVYGPPGGPSFLGAPAYTSIPTKLNASPALPPVSSLLDMTSGADPFHTRGKRVMAPSLQSLSDTSGTEYSNPSQFGWTFQAISSASPRPCGQNLPGPQTMKSSKRFNTQEELCNHQRKRPFPCAETGCPKRFKKNGDAVRH</sequence>
<organism evidence="2 3">
    <name type="scientific">Zopfia rhizophila CBS 207.26</name>
    <dbReference type="NCBI Taxonomy" id="1314779"/>
    <lineage>
        <taxon>Eukaryota</taxon>
        <taxon>Fungi</taxon>
        <taxon>Dikarya</taxon>
        <taxon>Ascomycota</taxon>
        <taxon>Pezizomycotina</taxon>
        <taxon>Dothideomycetes</taxon>
        <taxon>Dothideomycetes incertae sedis</taxon>
        <taxon>Zopfiaceae</taxon>
        <taxon>Zopfia</taxon>
    </lineage>
</organism>